<dbReference type="HOGENOM" id="CLU_2320448_0_0_1"/>
<proteinExistence type="predicted"/>
<reference evidence="1 2" key="1">
    <citation type="submission" date="2011-06" db="EMBL/GenBank/DDBJ databases">
        <title>The Genome Sequence of Fusarium oxysporum FOSC 3-a.</title>
        <authorList>
            <consortium name="The Broad Institute Genome Sequencing Platform"/>
            <person name="Ma L.-J."/>
            <person name="Gale L.R."/>
            <person name="Schwartz D.C."/>
            <person name="Zhou S."/>
            <person name="Corby-Kistler H."/>
            <person name="Young S.K."/>
            <person name="Zeng Q."/>
            <person name="Gargeya S."/>
            <person name="Fitzgerald M."/>
            <person name="Haas B."/>
            <person name="Abouelleil A."/>
            <person name="Alvarado L."/>
            <person name="Arachchi H.M."/>
            <person name="Berlin A."/>
            <person name="Brown A."/>
            <person name="Chapman S.B."/>
            <person name="Chen Z."/>
            <person name="Dunbar C."/>
            <person name="Freedman E."/>
            <person name="Gearin G."/>
            <person name="Gellesch M."/>
            <person name="Goldberg J."/>
            <person name="Griggs A."/>
            <person name="Gujja S."/>
            <person name="Heiman D."/>
            <person name="Howarth C."/>
            <person name="Larson L."/>
            <person name="Lui A."/>
            <person name="MacDonald P.J.P."/>
            <person name="Mehta T."/>
            <person name="Montmayeur A."/>
            <person name="Murphy C."/>
            <person name="Neiman D."/>
            <person name="Pearson M."/>
            <person name="Priest M."/>
            <person name="Roberts A."/>
            <person name="Saif S."/>
            <person name="Shea T."/>
            <person name="Shenoy N."/>
            <person name="Sisk P."/>
            <person name="Stolte C."/>
            <person name="Sykes S."/>
            <person name="Wortman J."/>
            <person name="Nusbaum C."/>
            <person name="Birren B."/>
        </authorList>
    </citation>
    <scope>NUCLEOTIDE SEQUENCE [LARGE SCALE GENOMIC DNA]</scope>
    <source>
        <strain evidence="2">FOSC 3-a</strain>
    </source>
</reference>
<dbReference type="EMBL" id="JH717840">
    <property type="protein sequence ID" value="EWY98103.1"/>
    <property type="molecule type" value="Genomic_DNA"/>
</dbReference>
<protein>
    <submittedName>
        <fullName evidence="1">Uncharacterized protein</fullName>
    </submittedName>
</protein>
<dbReference type="Proteomes" id="UP000030753">
    <property type="component" value="Unassembled WGS sequence"/>
</dbReference>
<organism evidence="1 2">
    <name type="scientific">Fusarium oxysporum NRRL 32931</name>
    <dbReference type="NCBI Taxonomy" id="660029"/>
    <lineage>
        <taxon>Eukaryota</taxon>
        <taxon>Fungi</taxon>
        <taxon>Dikarya</taxon>
        <taxon>Ascomycota</taxon>
        <taxon>Pezizomycotina</taxon>
        <taxon>Sordariomycetes</taxon>
        <taxon>Hypocreomycetidae</taxon>
        <taxon>Hypocreales</taxon>
        <taxon>Nectriaceae</taxon>
        <taxon>Fusarium</taxon>
        <taxon>Fusarium oxysporum species complex</taxon>
    </lineage>
</organism>
<gene>
    <name evidence="1" type="ORF">FOYG_02750</name>
</gene>
<evidence type="ECO:0000313" key="2">
    <source>
        <dbReference type="Proteomes" id="UP000030753"/>
    </source>
</evidence>
<dbReference type="AlphaFoldDB" id="W9IT16"/>
<sequence>MHNRCLLVSVQRWRIGLSKASDGAITRNAKPAGAYVRQQAKATLSNTCSARSQPMIEEGRTYNGEFCLGLEVPAGTLINPHLFTLLEHTLLYLDTSAER</sequence>
<evidence type="ECO:0000313" key="1">
    <source>
        <dbReference type="EMBL" id="EWY98103.1"/>
    </source>
</evidence>
<name>W9IT16_FUSOX</name>
<accession>W9IT16</accession>